<protein>
    <submittedName>
        <fullName evidence="2">Uncharacterized protein</fullName>
    </submittedName>
</protein>
<evidence type="ECO:0000256" key="1">
    <source>
        <dbReference type="SAM" id="MobiDB-lite"/>
    </source>
</evidence>
<accession>A0A0E9W3F0</accession>
<reference evidence="2" key="2">
    <citation type="journal article" date="2015" name="Fish Shellfish Immunol.">
        <title>Early steps in the European eel (Anguilla anguilla)-Vibrio vulnificus interaction in the gills: Role of the RtxA13 toxin.</title>
        <authorList>
            <person name="Callol A."/>
            <person name="Pajuelo D."/>
            <person name="Ebbesson L."/>
            <person name="Teles M."/>
            <person name="MacKenzie S."/>
            <person name="Amaro C."/>
        </authorList>
    </citation>
    <scope>NUCLEOTIDE SEQUENCE</scope>
</reference>
<sequence length="66" mass="7456">MTLVLKKEGDCVRVCHTHSLFHLGRKEQNLRWIESAFRGTASCLSAGEPQKKCQSNSYSTPELFLS</sequence>
<dbReference type="EMBL" id="GBXM01024467">
    <property type="protein sequence ID" value="JAH84110.1"/>
    <property type="molecule type" value="Transcribed_RNA"/>
</dbReference>
<feature type="region of interest" description="Disordered" evidence="1">
    <location>
        <begin position="46"/>
        <end position="66"/>
    </location>
</feature>
<evidence type="ECO:0000313" key="2">
    <source>
        <dbReference type="EMBL" id="JAH84110.1"/>
    </source>
</evidence>
<organism evidence="2">
    <name type="scientific">Anguilla anguilla</name>
    <name type="common">European freshwater eel</name>
    <name type="synonym">Muraena anguilla</name>
    <dbReference type="NCBI Taxonomy" id="7936"/>
    <lineage>
        <taxon>Eukaryota</taxon>
        <taxon>Metazoa</taxon>
        <taxon>Chordata</taxon>
        <taxon>Craniata</taxon>
        <taxon>Vertebrata</taxon>
        <taxon>Euteleostomi</taxon>
        <taxon>Actinopterygii</taxon>
        <taxon>Neopterygii</taxon>
        <taxon>Teleostei</taxon>
        <taxon>Anguilliformes</taxon>
        <taxon>Anguillidae</taxon>
        <taxon>Anguilla</taxon>
    </lineage>
</organism>
<name>A0A0E9W3F0_ANGAN</name>
<proteinExistence type="predicted"/>
<dbReference type="AlphaFoldDB" id="A0A0E9W3F0"/>
<reference evidence="2" key="1">
    <citation type="submission" date="2014-11" db="EMBL/GenBank/DDBJ databases">
        <authorList>
            <person name="Amaro Gonzalez C."/>
        </authorList>
    </citation>
    <scope>NUCLEOTIDE SEQUENCE</scope>
</reference>